<dbReference type="AlphaFoldDB" id="A0AA39AGM3"/>
<evidence type="ECO:0000313" key="4">
    <source>
        <dbReference type="Proteomes" id="UP001168098"/>
    </source>
</evidence>
<comment type="caution">
    <text evidence="3">The sequence shown here is derived from an EMBL/GenBank/DDBJ whole genome shotgun (WGS) entry which is preliminary data.</text>
</comment>
<sequence>MPCLRKLCLDGTAITELPSSIGYATELEILDLINCRKLRSLPSSICKLTLLHNLSLSGCSDLGKLPRTLDRLCSLQELKLQNCRSLPALPSLLSSLKLINASNCESLEDISPQSVFLIFGGSIFGSCFKLNKFQSTMERDLQSMAAHVNQEIWRSTFDQFSSLSNVHESFLF</sequence>
<dbReference type="PANTHER" id="PTHR47186:SF3">
    <property type="entry name" value="OS09G0267800 PROTEIN"/>
    <property type="match status" value="1"/>
</dbReference>
<gene>
    <name evidence="3" type="ORF">PVL29_002310</name>
</gene>
<dbReference type="InterPro" id="IPR055414">
    <property type="entry name" value="LRR_R13L4/SHOC2-like"/>
</dbReference>
<dbReference type="PANTHER" id="PTHR47186">
    <property type="entry name" value="LEUCINE-RICH REPEAT-CONTAINING PROTEIN 57"/>
    <property type="match status" value="1"/>
</dbReference>
<dbReference type="InterPro" id="IPR032675">
    <property type="entry name" value="LRR_dom_sf"/>
</dbReference>
<dbReference type="Proteomes" id="UP001168098">
    <property type="component" value="Unassembled WGS sequence"/>
</dbReference>
<organism evidence="3 4">
    <name type="scientific">Vitis rotundifolia</name>
    <name type="common">Muscadine grape</name>
    <dbReference type="NCBI Taxonomy" id="103349"/>
    <lineage>
        <taxon>Eukaryota</taxon>
        <taxon>Viridiplantae</taxon>
        <taxon>Streptophyta</taxon>
        <taxon>Embryophyta</taxon>
        <taxon>Tracheophyta</taxon>
        <taxon>Spermatophyta</taxon>
        <taxon>Magnoliopsida</taxon>
        <taxon>eudicotyledons</taxon>
        <taxon>Gunneridae</taxon>
        <taxon>Pentapetalae</taxon>
        <taxon>rosids</taxon>
        <taxon>Vitales</taxon>
        <taxon>Vitaceae</taxon>
        <taxon>Viteae</taxon>
        <taxon>Vitis</taxon>
    </lineage>
</organism>
<feature type="domain" description="Disease resistance R13L4/SHOC-2-like LRR" evidence="2">
    <location>
        <begin position="4"/>
        <end position="85"/>
    </location>
</feature>
<accession>A0AA39AGM3</accession>
<dbReference type="Gene3D" id="3.80.10.10">
    <property type="entry name" value="Ribonuclease Inhibitor"/>
    <property type="match status" value="1"/>
</dbReference>
<reference evidence="3 4" key="1">
    <citation type="journal article" date="2023" name="BMC Biotechnol.">
        <title>Vitis rotundifolia cv Carlos genome sequencing.</title>
        <authorList>
            <person name="Huff M."/>
            <person name="Hulse-Kemp A."/>
            <person name="Scheffler B."/>
            <person name="Youngblood R."/>
            <person name="Simpson S."/>
            <person name="Babiker E."/>
            <person name="Staton M."/>
        </authorList>
    </citation>
    <scope>NUCLEOTIDE SEQUENCE [LARGE SCALE GENOMIC DNA]</scope>
    <source>
        <tissue evidence="3">Leaf</tissue>
    </source>
</reference>
<proteinExistence type="predicted"/>
<dbReference type="SUPFAM" id="SSF52058">
    <property type="entry name" value="L domain-like"/>
    <property type="match status" value="1"/>
</dbReference>
<protein>
    <recommendedName>
        <fullName evidence="2">Disease resistance R13L4/SHOC-2-like LRR domain-containing protein</fullName>
    </recommendedName>
</protein>
<keyword evidence="1" id="KW-0677">Repeat</keyword>
<name>A0AA39AGM3_VITRO</name>
<evidence type="ECO:0000259" key="2">
    <source>
        <dbReference type="Pfam" id="PF23598"/>
    </source>
</evidence>
<evidence type="ECO:0000256" key="1">
    <source>
        <dbReference type="ARBA" id="ARBA00022737"/>
    </source>
</evidence>
<dbReference type="Pfam" id="PF23598">
    <property type="entry name" value="LRR_14"/>
    <property type="match status" value="1"/>
</dbReference>
<evidence type="ECO:0000313" key="3">
    <source>
        <dbReference type="EMBL" id="KAJ9707268.1"/>
    </source>
</evidence>
<keyword evidence="4" id="KW-1185">Reference proteome</keyword>
<dbReference type="EMBL" id="JARBHA010000002">
    <property type="protein sequence ID" value="KAJ9707268.1"/>
    <property type="molecule type" value="Genomic_DNA"/>
</dbReference>